<dbReference type="Gene3D" id="3.40.50.720">
    <property type="entry name" value="NAD(P)-binding Rossmann-like Domain"/>
    <property type="match status" value="2"/>
</dbReference>
<keyword evidence="8" id="KW-1185">Reference proteome</keyword>
<dbReference type="GO" id="GO:0016616">
    <property type="term" value="F:oxidoreductase activity, acting on the CH-OH group of donors, NAD or NADP as acceptor"/>
    <property type="evidence" value="ECO:0007669"/>
    <property type="project" value="InterPro"/>
</dbReference>
<dbReference type="Proteomes" id="UP000243650">
    <property type="component" value="Unassembled WGS sequence"/>
</dbReference>
<evidence type="ECO:0000259" key="5">
    <source>
        <dbReference type="Pfam" id="PF00389"/>
    </source>
</evidence>
<evidence type="ECO:0000256" key="1">
    <source>
        <dbReference type="ARBA" id="ARBA00005854"/>
    </source>
</evidence>
<dbReference type="PANTHER" id="PTHR43333:SF1">
    <property type="entry name" value="D-ISOMER SPECIFIC 2-HYDROXYACID DEHYDROGENASE NAD-BINDING DOMAIN-CONTAINING PROTEIN"/>
    <property type="match status" value="1"/>
</dbReference>
<comment type="similarity">
    <text evidence="1 4">Belongs to the D-isomer specific 2-hydroxyacid dehydrogenase family.</text>
</comment>
<evidence type="ECO:0000256" key="4">
    <source>
        <dbReference type="RuleBase" id="RU003719"/>
    </source>
</evidence>
<evidence type="ECO:0000256" key="2">
    <source>
        <dbReference type="ARBA" id="ARBA00023002"/>
    </source>
</evidence>
<evidence type="ECO:0000256" key="3">
    <source>
        <dbReference type="ARBA" id="ARBA00023027"/>
    </source>
</evidence>
<evidence type="ECO:0000259" key="6">
    <source>
        <dbReference type="Pfam" id="PF02826"/>
    </source>
</evidence>
<dbReference type="GO" id="GO:0051287">
    <property type="term" value="F:NAD binding"/>
    <property type="evidence" value="ECO:0007669"/>
    <property type="project" value="InterPro"/>
</dbReference>
<accession>A0A2P6MGT3</accession>
<keyword evidence="2 4" id="KW-0560">Oxidoreductase</keyword>
<dbReference type="CDD" id="cd05300">
    <property type="entry name" value="2-Hacid_dh_1"/>
    <property type="match status" value="1"/>
</dbReference>
<proteinExistence type="inferred from homology"/>
<keyword evidence="3" id="KW-0520">NAD</keyword>
<feature type="domain" description="D-isomer specific 2-hydroxyacid dehydrogenase NAD-binding" evidence="6">
    <location>
        <begin position="105"/>
        <end position="278"/>
    </location>
</feature>
<comment type="caution">
    <text evidence="7">The sequence shown here is derived from an EMBL/GenBank/DDBJ whole genome shotgun (WGS) entry which is preliminary data.</text>
</comment>
<feature type="domain" description="D-isomer specific 2-hydroxyacid dehydrogenase catalytic" evidence="5">
    <location>
        <begin position="8"/>
        <end position="304"/>
    </location>
</feature>
<gene>
    <name evidence="7" type="ORF">C6I21_10095</name>
</gene>
<evidence type="ECO:0000313" key="7">
    <source>
        <dbReference type="EMBL" id="PRO65494.1"/>
    </source>
</evidence>
<dbReference type="Pfam" id="PF00389">
    <property type="entry name" value="2-Hacid_dh"/>
    <property type="match status" value="1"/>
</dbReference>
<evidence type="ECO:0000313" key="8">
    <source>
        <dbReference type="Proteomes" id="UP000243650"/>
    </source>
</evidence>
<dbReference type="PANTHER" id="PTHR43333">
    <property type="entry name" value="2-HACID_DH_C DOMAIN-CONTAINING PROTEIN"/>
    <property type="match status" value="1"/>
</dbReference>
<dbReference type="InterPro" id="IPR006140">
    <property type="entry name" value="D-isomer_DH_NAD-bd"/>
</dbReference>
<dbReference type="Pfam" id="PF02826">
    <property type="entry name" value="2-Hacid_dh_C"/>
    <property type="match status" value="1"/>
</dbReference>
<protein>
    <submittedName>
        <fullName evidence="7">D-2-hydroxyacid dehydrogenase</fullName>
    </submittedName>
</protein>
<dbReference type="RefSeq" id="WP_105959333.1">
    <property type="nucleotide sequence ID" value="NZ_PVNS01000008.1"/>
</dbReference>
<dbReference type="EMBL" id="PVNS01000008">
    <property type="protein sequence ID" value="PRO65494.1"/>
    <property type="molecule type" value="Genomic_DNA"/>
</dbReference>
<sequence>MIVVSSAGLSSERTKELEEEFPEVDFRFHPSMKEAEQDLPEAEVLLTFGEDVDEEHITMAASLKWINIISAGMDKMPFQSIKERDILVTNARGIHGNPMAEYTFHMMLHVSRQMPVLMKQQDNAAWDRSPVMTELRGKTLLTAGTGAIASETARLGKAFHMRTIGINRTGSPAPHFDETAAAGGLEEACREADFIVSVLPKMPETDHFFTDRIFQSMKPTAVFINIGRGNAVDEKALLNALEQGRPAHAVLDVFQEEPLPASSPFWEHPHVTVTPHLSGISPEYLPRACRMFADNLTKYLSGSTSFINPVDPEKGY</sequence>
<dbReference type="InterPro" id="IPR036291">
    <property type="entry name" value="NAD(P)-bd_dom_sf"/>
</dbReference>
<reference evidence="7 8" key="1">
    <citation type="submission" date="2018-03" db="EMBL/GenBank/DDBJ databases">
        <title>Bacillus urumqiensis sp. nov., a moderately haloalkaliphilic bacterium isolated from a salt lake.</title>
        <authorList>
            <person name="Zhao B."/>
            <person name="Liao Z."/>
        </authorList>
    </citation>
    <scope>NUCLEOTIDE SEQUENCE [LARGE SCALE GENOMIC DNA]</scope>
    <source>
        <strain evidence="7 8">BZ-SZ-XJ18</strain>
    </source>
</reference>
<dbReference type="SUPFAM" id="SSF51735">
    <property type="entry name" value="NAD(P)-binding Rossmann-fold domains"/>
    <property type="match status" value="1"/>
</dbReference>
<dbReference type="AlphaFoldDB" id="A0A2P6MGT3"/>
<name>A0A2P6MGT3_ALKUR</name>
<dbReference type="OrthoDB" id="9805416at2"/>
<organism evidence="7 8">
    <name type="scientific">Alkalicoccus urumqiensis</name>
    <name type="common">Bacillus urumqiensis</name>
    <dbReference type="NCBI Taxonomy" id="1548213"/>
    <lineage>
        <taxon>Bacteria</taxon>
        <taxon>Bacillati</taxon>
        <taxon>Bacillota</taxon>
        <taxon>Bacilli</taxon>
        <taxon>Bacillales</taxon>
        <taxon>Bacillaceae</taxon>
        <taxon>Alkalicoccus</taxon>
    </lineage>
</organism>
<dbReference type="SUPFAM" id="SSF52283">
    <property type="entry name" value="Formate/glycerate dehydrogenase catalytic domain-like"/>
    <property type="match status" value="1"/>
</dbReference>
<dbReference type="InterPro" id="IPR006139">
    <property type="entry name" value="D-isomer_2_OHA_DH_cat_dom"/>
</dbReference>